<dbReference type="Proteomes" id="UP000001422">
    <property type="component" value="Chromosome"/>
</dbReference>
<dbReference type="KEGG" id="syw:SYNW2005"/>
<keyword evidence="3" id="KW-1185">Reference proteome</keyword>
<accession>Q7U4Q9</accession>
<evidence type="ECO:0000313" key="2">
    <source>
        <dbReference type="EMBL" id="CAE08520.1"/>
    </source>
</evidence>
<dbReference type="InterPro" id="IPR022516">
    <property type="entry name" value="CHP03798_Ocin"/>
</dbReference>
<evidence type="ECO:0000313" key="3">
    <source>
        <dbReference type="Proteomes" id="UP000001422"/>
    </source>
</evidence>
<dbReference type="HOGENOM" id="CLU_2358686_0_0_3"/>
<gene>
    <name evidence="2" type="ordered locus">SYNW2005</name>
</gene>
<proteinExistence type="predicted"/>
<protein>
    <recommendedName>
        <fullName evidence="1">Nif11 domain-containing protein</fullName>
    </recommendedName>
</protein>
<sequence>MLRMNSPPINEFIQAVVYDHSIATGLKACKTDQDIVDYAASKGFIFSSSEWQLYLALDRKTLSDSELAKILVVPVEHWSWAFRKVALWRAMLMDGV</sequence>
<feature type="domain" description="Nif11" evidence="1">
    <location>
        <begin position="9"/>
        <end position="51"/>
    </location>
</feature>
<dbReference type="NCBIfam" id="TIGR03798">
    <property type="entry name" value="leader_Nif11"/>
    <property type="match status" value="1"/>
</dbReference>
<evidence type="ECO:0000259" key="1">
    <source>
        <dbReference type="Pfam" id="PF07862"/>
    </source>
</evidence>
<name>Q7U4Q9_PARMW</name>
<dbReference type="Pfam" id="PF07862">
    <property type="entry name" value="Nif11"/>
    <property type="match status" value="1"/>
</dbReference>
<dbReference type="InterPro" id="IPR012903">
    <property type="entry name" value="Nif11"/>
</dbReference>
<dbReference type="eggNOG" id="ENOG5032JX4">
    <property type="taxonomic scope" value="Bacteria"/>
</dbReference>
<dbReference type="EMBL" id="BX569694">
    <property type="protein sequence ID" value="CAE08520.1"/>
    <property type="molecule type" value="Genomic_DNA"/>
</dbReference>
<organism evidence="2 3">
    <name type="scientific">Parasynechococcus marenigrum (strain WH8102)</name>
    <dbReference type="NCBI Taxonomy" id="84588"/>
    <lineage>
        <taxon>Bacteria</taxon>
        <taxon>Bacillati</taxon>
        <taxon>Cyanobacteriota</taxon>
        <taxon>Cyanophyceae</taxon>
        <taxon>Synechococcales</taxon>
        <taxon>Prochlorococcaceae</taxon>
        <taxon>Parasynechococcus</taxon>
        <taxon>Parasynechococcus marenigrum</taxon>
    </lineage>
</organism>
<dbReference type="STRING" id="84588.SYNW2005"/>
<dbReference type="AlphaFoldDB" id="Q7U4Q9"/>
<reference evidence="2 3" key="1">
    <citation type="journal article" date="2003" name="Nature">
        <title>The genome of a motile marine Synechococcus.</title>
        <authorList>
            <person name="Palenik B."/>
            <person name="Brahamsha B."/>
            <person name="Larimer F."/>
            <person name="Land M."/>
            <person name="Hauser L."/>
            <person name="Chain P."/>
            <person name="Lamerdin J."/>
            <person name="Regala W."/>
            <person name="Allen E.A."/>
            <person name="McCarren J."/>
            <person name="Paulsen I."/>
            <person name="Dufresne A."/>
            <person name="Partensky F."/>
            <person name="Webb E."/>
            <person name="Waterbury J."/>
        </authorList>
    </citation>
    <scope>NUCLEOTIDE SEQUENCE [LARGE SCALE GENOMIC DNA]</scope>
    <source>
        <strain evidence="2 3">WH8102</strain>
    </source>
</reference>